<dbReference type="GO" id="GO:0016646">
    <property type="term" value="F:oxidoreductase activity, acting on the CH-NH group of donors, NAD or NADP as acceptor"/>
    <property type="evidence" value="ECO:0007669"/>
    <property type="project" value="UniProtKB-ARBA"/>
</dbReference>
<sequence length="292" mass="32636">MTKMKSFSPSDLSTPELHGIMLGSIGPRPIAFASTVDENGQPNLSPFSFFNVFGANPPIMVFSPARRVRNNTTKHTLENCKITKEVVINIVNYAIVQQMSLSSTEYAEGVNEFEKSGLTAVKSDLIKPFRVAESPVQYECKVNEIIELGKEGGSGNLIICEVVKLHVQEDLLNADLKIDQSKIDLVSRMGGNWYSRAKEGLFEVEKPVKKLGIGVDEIPNYIKESKILTGNDFGKLGNVEKLPSHEEIKKFIEEKDLKVFLDESTDHKVHLVAQEYLNENRVLDAWKILLAK</sequence>
<feature type="domain" description="Flavin reductase like" evidence="5">
    <location>
        <begin position="25"/>
        <end position="181"/>
    </location>
</feature>
<dbReference type="GO" id="GO:0010181">
    <property type="term" value="F:FMN binding"/>
    <property type="evidence" value="ECO:0007669"/>
    <property type="project" value="InterPro"/>
</dbReference>
<dbReference type="AlphaFoldDB" id="A0A1H3VQY0"/>
<dbReference type="STRING" id="908615.SAMN05421540_101234"/>
<accession>A0A1H3VQY0</accession>
<dbReference type="PANTHER" id="PTHR33798">
    <property type="entry name" value="FLAVOPROTEIN OXYGENASE"/>
    <property type="match status" value="1"/>
</dbReference>
<dbReference type="Gene3D" id="2.30.110.10">
    <property type="entry name" value="Electron Transport, Fmn-binding Protein, Chain A"/>
    <property type="match status" value="1"/>
</dbReference>
<dbReference type="Proteomes" id="UP000198820">
    <property type="component" value="Unassembled WGS sequence"/>
</dbReference>
<evidence type="ECO:0000259" key="5">
    <source>
        <dbReference type="SMART" id="SM00903"/>
    </source>
</evidence>
<dbReference type="InterPro" id="IPR002563">
    <property type="entry name" value="Flavin_Rdtase-like_dom"/>
</dbReference>
<dbReference type="InterPro" id="IPR012349">
    <property type="entry name" value="Split_barrel_FMN-bd"/>
</dbReference>
<evidence type="ECO:0000256" key="1">
    <source>
        <dbReference type="ARBA" id="ARBA00001917"/>
    </source>
</evidence>
<keyword evidence="2" id="KW-0285">Flavoprotein</keyword>
<dbReference type="PANTHER" id="PTHR33798:SF5">
    <property type="entry name" value="FLAVIN REDUCTASE LIKE DOMAIN-CONTAINING PROTEIN"/>
    <property type="match status" value="1"/>
</dbReference>
<evidence type="ECO:0000256" key="3">
    <source>
        <dbReference type="ARBA" id="ARBA00022643"/>
    </source>
</evidence>
<reference evidence="6 7" key="1">
    <citation type="submission" date="2016-10" db="EMBL/GenBank/DDBJ databases">
        <authorList>
            <person name="de Groot N.N."/>
        </authorList>
    </citation>
    <scope>NUCLEOTIDE SEQUENCE [LARGE SCALE GENOMIC DNA]</scope>
    <source>
        <strain evidence="6 7">DSM 23581</strain>
    </source>
</reference>
<evidence type="ECO:0000313" key="7">
    <source>
        <dbReference type="Proteomes" id="UP000198820"/>
    </source>
</evidence>
<gene>
    <name evidence="6" type="ORF">SAMN05421540_101234</name>
</gene>
<dbReference type="SUPFAM" id="SSF50475">
    <property type="entry name" value="FMN-binding split barrel"/>
    <property type="match status" value="1"/>
</dbReference>
<dbReference type="EMBL" id="FNQF01000001">
    <property type="protein sequence ID" value="SDZ77101.1"/>
    <property type="molecule type" value="Genomic_DNA"/>
</dbReference>
<dbReference type="SMART" id="SM00903">
    <property type="entry name" value="Flavin_Reduct"/>
    <property type="match status" value="1"/>
</dbReference>
<evidence type="ECO:0000256" key="4">
    <source>
        <dbReference type="ARBA" id="ARBA00038054"/>
    </source>
</evidence>
<name>A0A1H3VQY0_9FLAO</name>
<organism evidence="6 7">
    <name type="scientific">Psychroflexus halocasei</name>
    <dbReference type="NCBI Taxonomy" id="908615"/>
    <lineage>
        <taxon>Bacteria</taxon>
        <taxon>Pseudomonadati</taxon>
        <taxon>Bacteroidota</taxon>
        <taxon>Flavobacteriia</taxon>
        <taxon>Flavobacteriales</taxon>
        <taxon>Flavobacteriaceae</taxon>
        <taxon>Psychroflexus</taxon>
    </lineage>
</organism>
<proteinExistence type="inferred from homology"/>
<dbReference type="Pfam" id="PF01613">
    <property type="entry name" value="Flavin_Reduct"/>
    <property type="match status" value="1"/>
</dbReference>
<comment type="similarity">
    <text evidence="4">Belongs to the flavoredoxin family.</text>
</comment>
<protein>
    <submittedName>
        <fullName evidence="6">NADH-FMN oxidoreductase RutF, flavin reductase (DIM6/NTAB) family</fullName>
    </submittedName>
</protein>
<keyword evidence="3" id="KW-0288">FMN</keyword>
<evidence type="ECO:0000313" key="6">
    <source>
        <dbReference type="EMBL" id="SDZ77101.1"/>
    </source>
</evidence>
<comment type="cofactor">
    <cofactor evidence="1">
        <name>FMN</name>
        <dbReference type="ChEBI" id="CHEBI:58210"/>
    </cofactor>
</comment>
<evidence type="ECO:0000256" key="2">
    <source>
        <dbReference type="ARBA" id="ARBA00022630"/>
    </source>
</evidence>
<keyword evidence="7" id="KW-1185">Reference proteome</keyword>